<dbReference type="OrthoDB" id="7236at2157"/>
<dbReference type="FunCoup" id="Q6KZV8">
    <property type="interactions" value="56"/>
</dbReference>
<dbReference type="PATRIC" id="fig|263820.9.peg.1204"/>
<evidence type="ECO:0000259" key="2">
    <source>
        <dbReference type="Pfam" id="PF00248"/>
    </source>
</evidence>
<dbReference type="InterPro" id="IPR023210">
    <property type="entry name" value="NADP_OxRdtase_dom"/>
</dbReference>
<dbReference type="InParanoid" id="Q6KZV8"/>
<feature type="domain" description="NADP-dependent oxidoreductase" evidence="2">
    <location>
        <begin position="15"/>
        <end position="329"/>
    </location>
</feature>
<dbReference type="PANTHER" id="PTHR43364">
    <property type="entry name" value="NADH-SPECIFIC METHYLGLYOXAL REDUCTASE-RELATED"/>
    <property type="match status" value="1"/>
</dbReference>
<dbReference type="HOGENOM" id="CLU_023205_2_0_2"/>
<dbReference type="GO" id="GO:0016491">
    <property type="term" value="F:oxidoreductase activity"/>
    <property type="evidence" value="ECO:0007669"/>
    <property type="project" value="UniProtKB-KW"/>
</dbReference>
<gene>
    <name evidence="3" type="ordered locus">PTO1159</name>
</gene>
<evidence type="ECO:0000313" key="3">
    <source>
        <dbReference type="EMBL" id="AAT43744.1"/>
    </source>
</evidence>
<dbReference type="KEGG" id="pto:PTO1159"/>
<dbReference type="eggNOG" id="arCOG01617">
    <property type="taxonomic scope" value="Archaea"/>
</dbReference>
<dbReference type="InterPro" id="IPR036812">
    <property type="entry name" value="NAD(P)_OxRdtase_dom_sf"/>
</dbReference>
<dbReference type="GeneID" id="2844818"/>
<dbReference type="Proteomes" id="UP000000438">
    <property type="component" value="Chromosome"/>
</dbReference>
<evidence type="ECO:0000313" key="4">
    <source>
        <dbReference type="Proteomes" id="UP000000438"/>
    </source>
</evidence>
<organism evidence="3 4">
    <name type="scientific">Picrophilus torridus (strain ATCC 700027 / DSM 9790 / JCM 10055 / NBRC 100828 / KAW 2/3)</name>
    <dbReference type="NCBI Taxonomy" id="1122961"/>
    <lineage>
        <taxon>Archaea</taxon>
        <taxon>Methanobacteriati</taxon>
        <taxon>Thermoplasmatota</taxon>
        <taxon>Thermoplasmata</taxon>
        <taxon>Thermoplasmatales</taxon>
        <taxon>Picrophilaceae</taxon>
        <taxon>Picrophilus</taxon>
    </lineage>
</organism>
<protein>
    <submittedName>
        <fullName evidence="3">Oxidoreductase</fullName>
        <ecNumber evidence="3">1.1.1.-</ecNumber>
    </submittedName>
</protein>
<dbReference type="EC" id="1.1.1.-" evidence="3"/>
<dbReference type="STRING" id="263820.PTO1159"/>
<reference evidence="3 4" key="1">
    <citation type="journal article" date="2004" name="Proc. Natl. Acad. Sci. U.S.A.">
        <title>Genome sequence of Picrophilus torridus and its implications for life around pH 0.</title>
        <authorList>
            <person name="Futterer O."/>
            <person name="Angelov A."/>
            <person name="Liesegang H."/>
            <person name="Gottschalk G."/>
            <person name="Schleper C."/>
            <person name="Schepers B."/>
            <person name="Dock C."/>
            <person name="Antranikian G."/>
            <person name="Liebl W."/>
        </authorList>
    </citation>
    <scope>NUCLEOTIDE SEQUENCE [LARGE SCALE GENOMIC DNA]</scope>
    <source>
        <strain evidence="4">ATCC 700027 / DSM 9790 / JCM 10055 / NBRC 100828</strain>
    </source>
</reference>
<dbReference type="Pfam" id="PF00248">
    <property type="entry name" value="Aldo_ket_red"/>
    <property type="match status" value="1"/>
</dbReference>
<evidence type="ECO:0000256" key="1">
    <source>
        <dbReference type="ARBA" id="ARBA00023002"/>
    </source>
</evidence>
<dbReference type="PaxDb" id="263820-PTO1159"/>
<proteinExistence type="predicted"/>
<name>Q6KZV8_PICTO</name>
<dbReference type="SUPFAM" id="SSF51430">
    <property type="entry name" value="NAD(P)-linked oxidoreductase"/>
    <property type="match status" value="1"/>
</dbReference>
<dbReference type="RefSeq" id="WP_011177960.1">
    <property type="nucleotide sequence ID" value="NC_005877.1"/>
</dbReference>
<dbReference type="EMBL" id="AE017261">
    <property type="protein sequence ID" value="AAT43744.1"/>
    <property type="molecule type" value="Genomic_DNA"/>
</dbReference>
<sequence>MDYTRLGNSGTIVSRLCIGTWHLPGNGSFNNGIENVDEAAFSRIFKKAYDNGINFFDTSNIYHGRVEHNEDCIKCTGNSERILGNIIKEYERESLVIATKVRGPMAGFPNGEGLSRKHIMWQIRESLKRLKTDYIDLYQIHWSDNNTPHNETMKTLSHLVDLDLVRYIGSSNVSASDVIDFMNIAEKNNYEKFITMQEPYNILNRSIEESKFDVARSMGLGILAYEPLEQGILSGKYMKSSTGRISYYRDLSRRIDETSEMVIRLSEIARKLDVTMAQLAIAWILKRSEEASINIIPILGVTNENYLDENLEALNININNTYMKMIDEL</sequence>
<dbReference type="PANTHER" id="PTHR43364:SF4">
    <property type="entry name" value="NAD(P)-LINKED OXIDOREDUCTASE SUPERFAMILY PROTEIN"/>
    <property type="match status" value="1"/>
</dbReference>
<accession>Q6KZV8</accession>
<dbReference type="AlphaFoldDB" id="Q6KZV8"/>
<keyword evidence="1 3" id="KW-0560">Oxidoreductase</keyword>
<dbReference type="Gene3D" id="3.20.20.100">
    <property type="entry name" value="NADP-dependent oxidoreductase domain"/>
    <property type="match status" value="1"/>
</dbReference>
<dbReference type="InterPro" id="IPR050523">
    <property type="entry name" value="AKR_Detox_Biosynth"/>
</dbReference>